<dbReference type="PIRSF" id="PIRSF002741">
    <property type="entry name" value="MppA"/>
    <property type="match status" value="1"/>
</dbReference>
<dbReference type="Proteomes" id="UP000199013">
    <property type="component" value="Unassembled WGS sequence"/>
</dbReference>
<sequence>MFRQPSPAVPVRSRHIGGPGRRILPGMVVLCLGLAACSSNDGGGASPGGSGTARSGGTLTVAVASKPLCLDPQNNSSNGNTAISRQLVSSLTDQDPATGKIMPWLASKFEASASATEFTFTLRAGATFSDGEPVDAAAVKANFDTIVKLGAVDAVAASYLSGYQGTTVVDSHTAKVTFSRPNAQFLQATSTAALGLLSPASLARTPDDRCQGRGLAGAGPFVLKDTVQGQEIRLTRRTDYAWGSPVWKHQGAAYLDGIDYKVVPESGVRVGSLLSSQVDAVIGIDARDEQRLASGSATELSRPVPGVTYNLTANTQRPLLADASVRKALTKGIDRATIVRTLLTDRYHPATSILTSSTPSYANLSADLAYDPSAARALLDAGGWQAGGDGIRTKDGKRLTLSLIYPGVDTASRNVLQLVQSQLNAIGVDAQLNGLPLNQLAPDQEAGRYDLLWFGLTRADPDVLSTVFSTTAKNRAHLPAGNPLDTLLAKQSETIDAAERTALVEQAQRQIVQQAYAIPVYEQAQSVAFTGRVLGVALDGSAQPAFFDAWLAN</sequence>
<organism evidence="2 3">
    <name type="scientific">Candidatus Protofrankia californiensis</name>
    <dbReference type="NCBI Taxonomy" id="1839754"/>
    <lineage>
        <taxon>Bacteria</taxon>
        <taxon>Bacillati</taxon>
        <taxon>Actinomycetota</taxon>
        <taxon>Actinomycetes</taxon>
        <taxon>Frankiales</taxon>
        <taxon>Frankiaceae</taxon>
        <taxon>Protofrankia</taxon>
    </lineage>
</organism>
<feature type="domain" description="Solute-binding protein family 5" evidence="1">
    <location>
        <begin position="100"/>
        <end position="467"/>
    </location>
</feature>
<dbReference type="Pfam" id="PF00496">
    <property type="entry name" value="SBP_bac_5"/>
    <property type="match status" value="1"/>
</dbReference>
<reference evidence="3" key="1">
    <citation type="submission" date="2016-02" db="EMBL/GenBank/DDBJ databases">
        <authorList>
            <person name="Wibberg D."/>
        </authorList>
    </citation>
    <scope>NUCLEOTIDE SEQUENCE [LARGE SCALE GENOMIC DNA]</scope>
</reference>
<evidence type="ECO:0000313" key="2">
    <source>
        <dbReference type="EMBL" id="SBW22608.1"/>
    </source>
</evidence>
<protein>
    <recommendedName>
        <fullName evidence="1">Solute-binding protein family 5 domain-containing protein</fullName>
    </recommendedName>
</protein>
<dbReference type="AlphaFoldDB" id="A0A1C3NYL3"/>
<dbReference type="InterPro" id="IPR039424">
    <property type="entry name" value="SBP_5"/>
</dbReference>
<dbReference type="GO" id="GO:0042597">
    <property type="term" value="C:periplasmic space"/>
    <property type="evidence" value="ECO:0007669"/>
    <property type="project" value="UniProtKB-ARBA"/>
</dbReference>
<dbReference type="PANTHER" id="PTHR30290">
    <property type="entry name" value="PERIPLASMIC BINDING COMPONENT OF ABC TRANSPORTER"/>
    <property type="match status" value="1"/>
</dbReference>
<dbReference type="SUPFAM" id="SSF53850">
    <property type="entry name" value="Periplasmic binding protein-like II"/>
    <property type="match status" value="1"/>
</dbReference>
<evidence type="ECO:0000313" key="3">
    <source>
        <dbReference type="Proteomes" id="UP000199013"/>
    </source>
</evidence>
<dbReference type="GO" id="GO:1904680">
    <property type="term" value="F:peptide transmembrane transporter activity"/>
    <property type="evidence" value="ECO:0007669"/>
    <property type="project" value="TreeGrafter"/>
</dbReference>
<dbReference type="EMBL" id="FLUV01001208">
    <property type="protein sequence ID" value="SBW22608.1"/>
    <property type="molecule type" value="Genomic_DNA"/>
</dbReference>
<dbReference type="Gene3D" id="3.40.190.10">
    <property type="entry name" value="Periplasmic binding protein-like II"/>
    <property type="match status" value="1"/>
</dbReference>
<dbReference type="GO" id="GO:0043190">
    <property type="term" value="C:ATP-binding cassette (ABC) transporter complex"/>
    <property type="evidence" value="ECO:0007669"/>
    <property type="project" value="InterPro"/>
</dbReference>
<accession>A0A1C3NYL3</accession>
<keyword evidence="3" id="KW-1185">Reference proteome</keyword>
<dbReference type="GO" id="GO:0015833">
    <property type="term" value="P:peptide transport"/>
    <property type="evidence" value="ECO:0007669"/>
    <property type="project" value="TreeGrafter"/>
</dbReference>
<dbReference type="PANTHER" id="PTHR30290:SF65">
    <property type="entry name" value="MONOACYL PHOSPHATIDYLINOSITOL TETRAMANNOSIDE-BINDING PROTEIN LPQW-RELATED"/>
    <property type="match status" value="1"/>
</dbReference>
<gene>
    <name evidence="2" type="ORF">FDG2_2868</name>
</gene>
<dbReference type="CDD" id="cd08492">
    <property type="entry name" value="PBP2_NikA_DppA_OppA_like_15"/>
    <property type="match status" value="1"/>
</dbReference>
<evidence type="ECO:0000259" key="1">
    <source>
        <dbReference type="Pfam" id="PF00496"/>
    </source>
</evidence>
<name>A0A1C3NYL3_9ACTN</name>
<proteinExistence type="predicted"/>
<dbReference type="InterPro" id="IPR000914">
    <property type="entry name" value="SBP_5_dom"/>
</dbReference>
<dbReference type="InterPro" id="IPR030678">
    <property type="entry name" value="Peptide/Ni-bd"/>
</dbReference>
<dbReference type="Gene3D" id="3.10.105.10">
    <property type="entry name" value="Dipeptide-binding Protein, Domain 3"/>
    <property type="match status" value="1"/>
</dbReference>